<organism evidence="3">
    <name type="scientific">Photinus pyralis</name>
    <name type="common">Common eastern firefly</name>
    <name type="synonym">Lampyris pyralis</name>
    <dbReference type="NCBI Taxonomy" id="7054"/>
    <lineage>
        <taxon>Eukaryota</taxon>
        <taxon>Metazoa</taxon>
        <taxon>Ecdysozoa</taxon>
        <taxon>Arthropoda</taxon>
        <taxon>Hexapoda</taxon>
        <taxon>Insecta</taxon>
        <taxon>Pterygota</taxon>
        <taxon>Neoptera</taxon>
        <taxon>Endopterygota</taxon>
        <taxon>Coleoptera</taxon>
        <taxon>Polyphaga</taxon>
        <taxon>Elateriformia</taxon>
        <taxon>Elateroidea</taxon>
        <taxon>Lampyridae</taxon>
        <taxon>Lampyrinae</taxon>
        <taxon>Photinus</taxon>
    </lineage>
</organism>
<dbReference type="InterPro" id="IPR051235">
    <property type="entry name" value="CEP152/SHC-Transforming"/>
</dbReference>
<dbReference type="FunFam" id="3.30.505.10:FF:000005">
    <property type="entry name" value="SHC-transforming protein 1 isoform 3"/>
    <property type="match status" value="1"/>
</dbReference>
<feature type="domain" description="SH2" evidence="2">
    <location>
        <begin position="61"/>
        <end position="152"/>
    </location>
</feature>
<dbReference type="InterPro" id="IPR035676">
    <property type="entry name" value="SHC_SH2"/>
</dbReference>
<dbReference type="PROSITE" id="PS50001">
    <property type="entry name" value="SH2"/>
    <property type="match status" value="1"/>
</dbReference>
<reference evidence="3" key="1">
    <citation type="journal article" date="2016" name="Sci. Rep.">
        <title>Molecular characterization of firefly nuptial gifts: a multi-omics approach sheds light on postcopulatory sexual selection.</title>
        <authorList>
            <person name="Al-Wathiqui N."/>
            <person name="Fallon T.R."/>
            <person name="South A."/>
            <person name="Weng J.K."/>
            <person name="Lewis S.M."/>
        </authorList>
    </citation>
    <scope>NUCLEOTIDE SEQUENCE</scope>
</reference>
<accession>A0A1Y1MGG8</accession>
<name>A0A1Y1MGG8_PHOPY</name>
<evidence type="ECO:0000313" key="3">
    <source>
        <dbReference type="EMBL" id="JAV83740.1"/>
    </source>
</evidence>
<sequence length="156" mass="17792">MITSTIVSHFRDNVMFSTCVSVPSTYRYIKFNVLEPFAQHPRITSGKLDEEKIAELKSEIWFHGQISRADAERLLQKDGDFLVRESPASEGQYVLSGMQENMKKHLLLIDPEGVVRTKDRMFQSVSHLINYHCENSLPIISAESALVLRTPIPRTS</sequence>
<dbReference type="PANTHER" id="PTHR10337">
    <property type="entry name" value="SHC TRANSFORMING PROTEIN"/>
    <property type="match status" value="1"/>
</dbReference>
<evidence type="ECO:0000259" key="2">
    <source>
        <dbReference type="PROSITE" id="PS50001"/>
    </source>
</evidence>
<dbReference type="EMBL" id="GEZM01034528">
    <property type="protein sequence ID" value="JAV83740.1"/>
    <property type="molecule type" value="Transcribed_RNA"/>
</dbReference>
<dbReference type="SUPFAM" id="SSF55550">
    <property type="entry name" value="SH2 domain"/>
    <property type="match status" value="1"/>
</dbReference>
<dbReference type="GO" id="GO:0030971">
    <property type="term" value="F:receptor tyrosine kinase binding"/>
    <property type="evidence" value="ECO:0007669"/>
    <property type="project" value="TreeGrafter"/>
</dbReference>
<proteinExistence type="predicted"/>
<dbReference type="AlphaFoldDB" id="A0A1Y1MGG8"/>
<dbReference type="CDD" id="cd09925">
    <property type="entry name" value="SH2_SHC"/>
    <property type="match status" value="1"/>
</dbReference>
<dbReference type="InterPro" id="IPR000980">
    <property type="entry name" value="SH2"/>
</dbReference>
<dbReference type="GO" id="GO:0007169">
    <property type="term" value="P:cell surface receptor protein tyrosine kinase signaling pathway"/>
    <property type="evidence" value="ECO:0007669"/>
    <property type="project" value="TreeGrafter"/>
</dbReference>
<dbReference type="Gene3D" id="3.30.505.10">
    <property type="entry name" value="SH2 domain"/>
    <property type="match status" value="1"/>
</dbReference>
<dbReference type="InterPro" id="IPR036860">
    <property type="entry name" value="SH2_dom_sf"/>
</dbReference>
<protein>
    <recommendedName>
        <fullName evidence="2">SH2 domain-containing protein</fullName>
    </recommendedName>
</protein>
<dbReference type="Pfam" id="PF00017">
    <property type="entry name" value="SH2"/>
    <property type="match status" value="1"/>
</dbReference>
<evidence type="ECO:0000256" key="1">
    <source>
        <dbReference type="PROSITE-ProRule" id="PRU00191"/>
    </source>
</evidence>
<dbReference type="GO" id="GO:0005886">
    <property type="term" value="C:plasma membrane"/>
    <property type="evidence" value="ECO:0007669"/>
    <property type="project" value="TreeGrafter"/>
</dbReference>
<dbReference type="SMART" id="SM00252">
    <property type="entry name" value="SH2"/>
    <property type="match status" value="1"/>
</dbReference>
<dbReference type="PRINTS" id="PR00401">
    <property type="entry name" value="SH2DOMAIN"/>
</dbReference>
<dbReference type="PANTHER" id="PTHR10337:SF11">
    <property type="entry name" value="DSHC PROTEIN"/>
    <property type="match status" value="1"/>
</dbReference>
<keyword evidence="1" id="KW-0727">SH2 domain</keyword>